<name>A0A974WJ18_9BACT</name>
<proteinExistence type="predicted"/>
<organism evidence="2 3">
    <name type="scientific">Fulvivirga lutea</name>
    <dbReference type="NCBI Taxonomy" id="2810512"/>
    <lineage>
        <taxon>Bacteria</taxon>
        <taxon>Pseudomonadati</taxon>
        <taxon>Bacteroidota</taxon>
        <taxon>Cytophagia</taxon>
        <taxon>Cytophagales</taxon>
        <taxon>Fulvivirgaceae</taxon>
        <taxon>Fulvivirga</taxon>
    </lineage>
</organism>
<dbReference type="EMBL" id="CP070608">
    <property type="protein sequence ID" value="QSE98824.1"/>
    <property type="molecule type" value="Genomic_DNA"/>
</dbReference>
<keyword evidence="3" id="KW-1185">Reference proteome</keyword>
<dbReference type="AlphaFoldDB" id="A0A974WJ18"/>
<reference evidence="2" key="1">
    <citation type="submission" date="2021-02" db="EMBL/GenBank/DDBJ databases">
        <title>Fulvivirga sp. S481 isolated from sea water.</title>
        <authorList>
            <person name="Bae S.S."/>
            <person name="Baek K."/>
        </authorList>
    </citation>
    <scope>NUCLEOTIDE SEQUENCE</scope>
    <source>
        <strain evidence="2">S481</strain>
    </source>
</reference>
<gene>
    <name evidence="2" type="ORF">JR347_07020</name>
</gene>
<feature type="domain" description="DUF7793" evidence="1">
    <location>
        <begin position="35"/>
        <end position="131"/>
    </location>
</feature>
<dbReference type="KEGG" id="fuv:JR347_07020"/>
<sequence length="132" mass="15293">MKRTKKGIVLRTGRHWIKGAIFYSELFVSEDFPIVDRQAITEHIDILDDFIGNKKMLFLSDVSTSDNILSFDALRVWGGNESLNKHRLAEAFVVSSLADVYFFKQYIRLNDLAYQAKVFNDKKEAVNWLSEL</sequence>
<evidence type="ECO:0000313" key="2">
    <source>
        <dbReference type="EMBL" id="QSE98824.1"/>
    </source>
</evidence>
<dbReference type="InterPro" id="IPR056695">
    <property type="entry name" value="DUF7793"/>
</dbReference>
<evidence type="ECO:0000259" key="1">
    <source>
        <dbReference type="Pfam" id="PF25056"/>
    </source>
</evidence>
<accession>A0A974WJ18</accession>
<dbReference type="Pfam" id="PF25056">
    <property type="entry name" value="DUF7793"/>
    <property type="match status" value="1"/>
</dbReference>
<protein>
    <recommendedName>
        <fullName evidence="1">DUF7793 domain-containing protein</fullName>
    </recommendedName>
</protein>
<dbReference type="Gene3D" id="3.40.970.30">
    <property type="entry name" value="yp_829618.1 like domains"/>
    <property type="match status" value="1"/>
</dbReference>
<dbReference type="Proteomes" id="UP000662783">
    <property type="component" value="Chromosome"/>
</dbReference>
<evidence type="ECO:0000313" key="3">
    <source>
        <dbReference type="Proteomes" id="UP000662783"/>
    </source>
</evidence>
<dbReference type="RefSeq" id="WP_205723338.1">
    <property type="nucleotide sequence ID" value="NZ_CP070608.1"/>
</dbReference>